<feature type="compositionally biased region" description="Basic and acidic residues" evidence="1">
    <location>
        <begin position="15"/>
        <end position="29"/>
    </location>
</feature>
<dbReference type="AlphaFoldDB" id="A0A0L0NX81"/>
<organism evidence="2 3">
    <name type="scientific">Candidozyma auris</name>
    <name type="common">Yeast</name>
    <name type="synonym">Candida auris</name>
    <dbReference type="NCBI Taxonomy" id="498019"/>
    <lineage>
        <taxon>Eukaryota</taxon>
        <taxon>Fungi</taxon>
        <taxon>Dikarya</taxon>
        <taxon>Ascomycota</taxon>
        <taxon>Saccharomycotina</taxon>
        <taxon>Pichiomycetes</taxon>
        <taxon>Metschnikowiaceae</taxon>
        <taxon>Candidozyma</taxon>
    </lineage>
</organism>
<reference evidence="3" key="1">
    <citation type="journal article" date="2015" name="BMC Genomics">
        <title>Draft genome of a commonly misdiagnosed multidrug resistant pathogen Candida auris.</title>
        <authorList>
            <person name="Chatterjee S."/>
            <person name="Alampalli S.V."/>
            <person name="Nageshan R.K."/>
            <person name="Chettiar S.T."/>
            <person name="Joshi S."/>
            <person name="Tatu U.S."/>
        </authorList>
    </citation>
    <scope>NUCLEOTIDE SEQUENCE [LARGE SCALE GENOMIC DNA]</scope>
    <source>
        <strain evidence="3">6684</strain>
    </source>
</reference>
<sequence>MRPQSRLQMPHPRKTKEETKGRAKGERKGKEFRKQKRWLMKEKG</sequence>
<feature type="region of interest" description="Disordered" evidence="1">
    <location>
        <begin position="1"/>
        <end position="44"/>
    </location>
</feature>
<dbReference type="VEuPathDB" id="FungiDB:QG37_05032"/>
<dbReference type="Proteomes" id="UP000037122">
    <property type="component" value="Unassembled WGS sequence"/>
</dbReference>
<evidence type="ECO:0000313" key="3">
    <source>
        <dbReference type="Proteomes" id="UP000037122"/>
    </source>
</evidence>
<dbReference type="EMBL" id="LGST01000034">
    <property type="protein sequence ID" value="KND98265.1"/>
    <property type="molecule type" value="Genomic_DNA"/>
</dbReference>
<accession>A0A0L0NX81</accession>
<gene>
    <name evidence="2" type="ORF">QG37_05032</name>
</gene>
<evidence type="ECO:0000256" key="1">
    <source>
        <dbReference type="SAM" id="MobiDB-lite"/>
    </source>
</evidence>
<name>A0A0L0NX81_CANAR</name>
<proteinExistence type="predicted"/>
<evidence type="ECO:0000313" key="2">
    <source>
        <dbReference type="EMBL" id="KND98265.1"/>
    </source>
</evidence>
<protein>
    <submittedName>
        <fullName evidence="2">Uncharacterized protein</fullName>
    </submittedName>
</protein>
<comment type="caution">
    <text evidence="2">The sequence shown here is derived from an EMBL/GenBank/DDBJ whole genome shotgun (WGS) entry which is preliminary data.</text>
</comment>